<organism evidence="7 8">
    <name type="scientific">Roseomonas indoligenes</name>
    <dbReference type="NCBI Taxonomy" id="2820811"/>
    <lineage>
        <taxon>Bacteria</taxon>
        <taxon>Pseudomonadati</taxon>
        <taxon>Pseudomonadota</taxon>
        <taxon>Alphaproteobacteria</taxon>
        <taxon>Acetobacterales</taxon>
        <taxon>Roseomonadaceae</taxon>
        <taxon>Roseomonas</taxon>
    </lineage>
</organism>
<evidence type="ECO:0000256" key="4">
    <source>
        <dbReference type="ARBA" id="ARBA00023080"/>
    </source>
</evidence>
<dbReference type="GO" id="GO:0006146">
    <property type="term" value="P:adenine catabolic process"/>
    <property type="evidence" value="ECO:0007669"/>
    <property type="project" value="UniProtKB-UniRule"/>
</dbReference>
<keyword evidence="1 5" id="KW-0479">Metal-binding</keyword>
<evidence type="ECO:0000313" key="8">
    <source>
        <dbReference type="Proteomes" id="UP000677537"/>
    </source>
</evidence>
<comment type="similarity">
    <text evidence="5">Belongs to the metallo-dependent hydrolases superfamily. Adenosine and AMP deaminases family. Adenine deaminase type 2 subfamily.</text>
</comment>
<dbReference type="NCBIfam" id="NF006850">
    <property type="entry name" value="PRK09358.1-6"/>
    <property type="match status" value="1"/>
</dbReference>
<comment type="catalytic activity">
    <reaction evidence="5">
        <text>adenine + H2O + H(+) = hypoxanthine + NH4(+)</text>
        <dbReference type="Rhea" id="RHEA:23688"/>
        <dbReference type="ChEBI" id="CHEBI:15377"/>
        <dbReference type="ChEBI" id="CHEBI:15378"/>
        <dbReference type="ChEBI" id="CHEBI:16708"/>
        <dbReference type="ChEBI" id="CHEBI:17368"/>
        <dbReference type="ChEBI" id="CHEBI:28938"/>
        <dbReference type="EC" id="3.5.4.2"/>
    </reaction>
</comment>
<dbReference type="EC" id="3.5.4.2" evidence="5"/>
<feature type="site" description="Important for catalytic activity" evidence="5">
    <location>
        <position position="221"/>
    </location>
</feature>
<feature type="binding site" evidence="5">
    <location>
        <position position="278"/>
    </location>
    <ligand>
        <name>Zn(2+)</name>
        <dbReference type="ChEBI" id="CHEBI:29105"/>
        <note>catalytic</note>
    </ligand>
</feature>
<keyword evidence="8" id="KW-1185">Reference proteome</keyword>
<dbReference type="InterPro" id="IPR001365">
    <property type="entry name" value="A_deaminase_dom"/>
</dbReference>
<dbReference type="InterPro" id="IPR028892">
    <property type="entry name" value="ADE"/>
</dbReference>
<evidence type="ECO:0000256" key="3">
    <source>
        <dbReference type="ARBA" id="ARBA00022833"/>
    </source>
</evidence>
<dbReference type="EMBL" id="JAGIZA010000023">
    <property type="protein sequence ID" value="MBP0495941.1"/>
    <property type="molecule type" value="Genomic_DNA"/>
</dbReference>
<gene>
    <name evidence="7" type="ORF">J5Y10_24370</name>
</gene>
<proteinExistence type="inferred from homology"/>
<feature type="binding site" evidence="5">
    <location>
        <position position="279"/>
    </location>
    <ligand>
        <name>substrate</name>
    </ligand>
</feature>
<name>A0A940S6V3_9PROT</name>
<comment type="caution">
    <text evidence="7">The sequence shown here is derived from an EMBL/GenBank/DDBJ whole genome shotgun (WGS) entry which is preliminary data.</text>
</comment>
<comment type="cofactor">
    <cofactor evidence="5">
        <name>Zn(2+)</name>
        <dbReference type="ChEBI" id="CHEBI:29105"/>
    </cofactor>
    <text evidence="5">Binds 1 zinc ion per subunit.</text>
</comment>
<feature type="domain" description="Adenosine deaminase" evidence="6">
    <location>
        <begin position="12"/>
        <end position="332"/>
    </location>
</feature>
<feature type="binding site" evidence="5">
    <location>
        <position position="197"/>
    </location>
    <ligand>
        <name>Zn(2+)</name>
        <dbReference type="ChEBI" id="CHEBI:29105"/>
        <note>catalytic</note>
    </ligand>
</feature>
<dbReference type="Proteomes" id="UP000677537">
    <property type="component" value="Unassembled WGS sequence"/>
</dbReference>
<sequence>MTGIEAFVRGLPKTDLHMHIEGSIEPQLMLDLAARNGLKLRWDTAEALRGAYRFQNLQSFLDLYFEGCKVLVTERDFHDVTRAYLRRAHEDGVIRAELFIGPQSFTERGTPIEALMSGVLGAMEEARREHGMSLGLMISVHRHRTEPDAMAVLDQVMPWKDHIIGIGMGGAEVGNPPSKFARFFQAARDRGFRTTVHAGEEGPAAYVREALDLLQVDRIDHGNACLADHDLVRELAAQRVPLTVCPLSNLRLKVVSSMREHPLKALMAHGLHVTVNSDDPPYFDGYVTENLLACRDALGLSTEEIVGLVRNGVEAAFVTEEERQALLLRLDAYLAAHADVLDPASAS</sequence>
<feature type="binding site" evidence="5">
    <location>
        <position position="19"/>
    </location>
    <ligand>
        <name>Zn(2+)</name>
        <dbReference type="ChEBI" id="CHEBI:29105"/>
        <note>catalytic</note>
    </ligand>
</feature>
<evidence type="ECO:0000259" key="6">
    <source>
        <dbReference type="Pfam" id="PF00962"/>
    </source>
</evidence>
<keyword evidence="2 5" id="KW-0378">Hydrolase</keyword>
<feature type="binding site" evidence="5">
    <location>
        <position position="17"/>
    </location>
    <ligand>
        <name>Zn(2+)</name>
        <dbReference type="ChEBI" id="CHEBI:29105"/>
        <note>catalytic</note>
    </ligand>
</feature>
<evidence type="ECO:0000256" key="1">
    <source>
        <dbReference type="ARBA" id="ARBA00022723"/>
    </source>
</evidence>
<evidence type="ECO:0000256" key="5">
    <source>
        <dbReference type="HAMAP-Rule" id="MF_01962"/>
    </source>
</evidence>
<dbReference type="Pfam" id="PF00962">
    <property type="entry name" value="A_deaminase"/>
    <property type="match status" value="1"/>
</dbReference>
<dbReference type="Gene3D" id="3.20.20.140">
    <property type="entry name" value="Metal-dependent hydrolases"/>
    <property type="match status" value="1"/>
</dbReference>
<feature type="active site" description="Proton donor" evidence="5">
    <location>
        <position position="200"/>
    </location>
</feature>
<dbReference type="GO" id="GO:0009117">
    <property type="term" value="P:nucleotide metabolic process"/>
    <property type="evidence" value="ECO:0007669"/>
    <property type="project" value="UniProtKB-KW"/>
</dbReference>
<evidence type="ECO:0000313" key="7">
    <source>
        <dbReference type="EMBL" id="MBP0495941.1"/>
    </source>
</evidence>
<dbReference type="GO" id="GO:0043103">
    <property type="term" value="P:hypoxanthine salvage"/>
    <property type="evidence" value="ECO:0007669"/>
    <property type="project" value="UniProtKB-UniRule"/>
</dbReference>
<dbReference type="GO" id="GO:0005829">
    <property type="term" value="C:cytosol"/>
    <property type="evidence" value="ECO:0007669"/>
    <property type="project" value="TreeGrafter"/>
</dbReference>
<dbReference type="HAMAP" id="MF_01962">
    <property type="entry name" value="Adenine_deaminase"/>
    <property type="match status" value="1"/>
</dbReference>
<reference evidence="7" key="1">
    <citation type="submission" date="2021-03" db="EMBL/GenBank/DDBJ databases">
        <authorList>
            <person name="So Y."/>
        </authorList>
    </citation>
    <scope>NUCLEOTIDE SEQUENCE</scope>
    <source>
        <strain evidence="7">SG15</strain>
    </source>
</reference>
<dbReference type="InterPro" id="IPR006330">
    <property type="entry name" value="Ado/ade_deaminase"/>
</dbReference>
<dbReference type="PANTHER" id="PTHR43114">
    <property type="entry name" value="ADENINE DEAMINASE"/>
    <property type="match status" value="1"/>
</dbReference>
<dbReference type="GO" id="GO:0000034">
    <property type="term" value="F:adenine deaminase activity"/>
    <property type="evidence" value="ECO:0007669"/>
    <property type="project" value="UniProtKB-UniRule"/>
</dbReference>
<keyword evidence="4 5" id="KW-0546">Nucleotide metabolism</keyword>
<evidence type="ECO:0000256" key="2">
    <source>
        <dbReference type="ARBA" id="ARBA00022801"/>
    </source>
</evidence>
<dbReference type="PANTHER" id="PTHR43114:SF6">
    <property type="entry name" value="ADENINE DEAMINASE"/>
    <property type="match status" value="1"/>
</dbReference>
<accession>A0A940S6V3</accession>
<dbReference type="RefSeq" id="WP_209376736.1">
    <property type="nucleotide sequence ID" value="NZ_JAGIZA010000023.1"/>
</dbReference>
<dbReference type="AlphaFoldDB" id="A0A940S6V3"/>
<dbReference type="SUPFAM" id="SSF51556">
    <property type="entry name" value="Metallo-dependent hydrolases"/>
    <property type="match status" value="1"/>
</dbReference>
<dbReference type="GO" id="GO:0008270">
    <property type="term" value="F:zinc ion binding"/>
    <property type="evidence" value="ECO:0007669"/>
    <property type="project" value="UniProtKB-UniRule"/>
</dbReference>
<keyword evidence="3 5" id="KW-0862">Zinc</keyword>
<dbReference type="NCBIfam" id="TIGR01430">
    <property type="entry name" value="aden_deam"/>
    <property type="match status" value="1"/>
</dbReference>
<dbReference type="InterPro" id="IPR032466">
    <property type="entry name" value="Metal_Hydrolase"/>
</dbReference>
<protein>
    <recommendedName>
        <fullName evidence="5">Adenine deaminase</fullName>
        <shortName evidence="5">ADE</shortName>
        <ecNumber evidence="5">3.5.4.2</ecNumber>
    </recommendedName>
    <alternativeName>
        <fullName evidence="5">Adenine aminohydrolase</fullName>
        <shortName evidence="5">AAH</shortName>
    </alternativeName>
</protein>
<comment type="function">
    <text evidence="5">Catalyzes the hydrolytic deamination of adenine to hypoxanthine. Plays an important role in the purine salvage pathway and in nitrogen catabolism.</text>
</comment>